<evidence type="ECO:0000313" key="2">
    <source>
        <dbReference type="Proteomes" id="UP000192257"/>
    </source>
</evidence>
<accession>A0A1X0NL24</accession>
<dbReference type="InterPro" id="IPR016024">
    <property type="entry name" value="ARM-type_fold"/>
</dbReference>
<gene>
    <name evidence="1" type="ORF">TM35_000372010</name>
</gene>
<dbReference type="Gene3D" id="1.25.10.10">
    <property type="entry name" value="Leucine-rich Repeat Variant"/>
    <property type="match status" value="1"/>
</dbReference>
<dbReference type="GeneID" id="39989281"/>
<dbReference type="VEuPathDB" id="TriTrypDB:TM35_000372010"/>
<dbReference type="InterPro" id="IPR011989">
    <property type="entry name" value="ARM-like"/>
</dbReference>
<reference evidence="1 2" key="1">
    <citation type="submission" date="2017-03" db="EMBL/GenBank/DDBJ databases">
        <title>An alternative strategy for trypanosome survival in the mammalian bloodstream revealed through genome and transcriptome analysis of the ubiquitous bovine parasite Trypanosoma (Megatrypanum) theileri.</title>
        <authorList>
            <person name="Kelly S."/>
            <person name="Ivens A."/>
            <person name="Mott A."/>
            <person name="O'Neill E."/>
            <person name="Emms D."/>
            <person name="Macleod O."/>
            <person name="Voorheis P."/>
            <person name="Matthews J."/>
            <person name="Matthews K."/>
            <person name="Carrington M."/>
        </authorList>
    </citation>
    <scope>NUCLEOTIDE SEQUENCE [LARGE SCALE GENOMIC DNA]</scope>
    <source>
        <strain evidence="1">Edinburgh</strain>
    </source>
</reference>
<dbReference type="Proteomes" id="UP000192257">
    <property type="component" value="Unassembled WGS sequence"/>
</dbReference>
<comment type="caution">
    <text evidence="1">The sequence shown here is derived from an EMBL/GenBank/DDBJ whole genome shotgun (WGS) entry which is preliminary data.</text>
</comment>
<evidence type="ECO:0000313" key="1">
    <source>
        <dbReference type="EMBL" id="ORC85228.1"/>
    </source>
</evidence>
<dbReference type="AlphaFoldDB" id="A0A1X0NL24"/>
<dbReference type="EMBL" id="NBCO01000037">
    <property type="protein sequence ID" value="ORC85228.1"/>
    <property type="molecule type" value="Genomic_DNA"/>
</dbReference>
<organism evidence="1 2">
    <name type="scientific">Trypanosoma theileri</name>
    <dbReference type="NCBI Taxonomy" id="67003"/>
    <lineage>
        <taxon>Eukaryota</taxon>
        <taxon>Discoba</taxon>
        <taxon>Euglenozoa</taxon>
        <taxon>Kinetoplastea</taxon>
        <taxon>Metakinetoplastina</taxon>
        <taxon>Trypanosomatida</taxon>
        <taxon>Trypanosomatidae</taxon>
        <taxon>Trypanosoma</taxon>
    </lineage>
</organism>
<dbReference type="OrthoDB" id="244954at2759"/>
<dbReference type="RefSeq" id="XP_028879294.1">
    <property type="nucleotide sequence ID" value="XM_029029501.1"/>
</dbReference>
<keyword evidence="2" id="KW-1185">Reference proteome</keyword>
<proteinExistence type="predicted"/>
<dbReference type="SUPFAM" id="SSF48371">
    <property type="entry name" value="ARM repeat"/>
    <property type="match status" value="1"/>
</dbReference>
<sequence length="995" mass="111404">MSLNAFVRILSLMYSTQDNDARRAFTVEVLKTEEKMSSDELLRVGVDLLRASNESAAVQAYGAVLLRRAVKSGRVSPNAVPYNDIMVWYFNEPTMGGVLHGGLIDLITECMVFEWPEGCPDLMERLCSPKGQLAHEPRKLNLLCSLTTKFMEPHIGHVPVSRMRILKEAMASYAKGILIEVIQALFDMYTAAGGENSQRCVEGTESLVTDCLTIIANLAPSLSIPEWWEIGLGNALSVLVHWRPVAHEALSTTTSLLRVDSLSARAKDPELSSFMTAVLRSVEVGIAECNYSMLEETMELLLEMPDPILSAVESSVCLACHFTLVVPSIYLAFTSCMVLRRLGDVVFNYINPLEFIMRLATLVEKNKFDPETGSHEEGRILSEQQYGTHVLFNAAFAEFRGIVGQLLSSVARLYPVVSNRFIYRMISTLCDGAGTREDPRTTAGFVTHQSPTYLEWEAAHFMLTHLSESFKYSSDYVPEAIGALLAKQNEDMVLSPLFLNMLSSFWNCRDDAAFNVWEGTLEIIFISIERKGHNLHDPDVSSARKRALTLLINACSQHSTRLAPLCDPFLKRMECLLMSVSTAQHEKSLLYEAMAALTCALPPAEAQYRLQTFLNPIVEMLVERVQTMDQRRFNDIITARTSEFLGHRDTIRNSVCVIAGVLRRCTISPYLVELSTALVPFITQLVNLIHGIRAEELPPAYVGILEMGGEDREQYLPGKSRKSNISGGPVYKARNVLMDLRLSLYQVIGVLSSFIPADRLGGLIQTLGPSAAFLPIHAVRSLITRCLFPVGGAHPILIPGILHTCAIFFARYSRLASPRPEDEIIDSKQLFFFSKDIFTFIRTHIVERKLLIDNIIMSQAVSEVALTILESGTNINDSYRLITTVCIATKHTDKEIQTKVDELAVFVFGRVMEFTVQADSTVLPFRERDRLLFLLADAYVENFPKYTDALRVRFPHTQVEELHAHLTVSSRMDVKRRRFKEFLLRVAGGKGPECV</sequence>
<protein>
    <submittedName>
        <fullName evidence="1">Uncharacterized protein</fullName>
    </submittedName>
</protein>
<name>A0A1X0NL24_9TRYP</name>